<accession>A0ABM9NJL8</accession>
<dbReference type="Proteomes" id="UP001497493">
    <property type="component" value="Chromosome"/>
</dbReference>
<dbReference type="InterPro" id="IPR036107">
    <property type="entry name" value="CsrA_sf"/>
</dbReference>
<evidence type="ECO:0000313" key="8">
    <source>
        <dbReference type="Proteomes" id="UP001497493"/>
    </source>
</evidence>
<keyword evidence="3 5" id="KW-0694">RNA-binding</keyword>
<dbReference type="HAMAP" id="MF_00167">
    <property type="entry name" value="CsrA"/>
    <property type="match status" value="1"/>
</dbReference>
<evidence type="ECO:0000256" key="4">
    <source>
        <dbReference type="ARBA" id="ARBA00023159"/>
    </source>
</evidence>
<sequence length="72" mass="8097">MLILTRRVGETLMIGDDVTVTVLGVKGNQVRIGVAAPKEVSVHREEIYERIKREQQAHNAEKSAESKDLNRL</sequence>
<comment type="subcellular location">
    <subcellularLocation>
        <location evidence="5">Cytoplasm</location>
    </subcellularLocation>
</comment>
<comment type="function">
    <text evidence="5">A key translational regulator that binds mRNA to regulate translation initiation and/or mRNA stability. Mediates global changes in gene expression, shifting from rapid growth to stress survival by linking envelope stress, the stringent response and the catabolite repression systems. Usually binds in the 5'-UTR; binding at or near the Shine-Dalgarno sequence prevents ribosome-binding, repressing translation, binding elsewhere in the 5'-UTR can activate translation and/or stabilize the mRNA. Its function is antagonized by small RNA(s).</text>
</comment>
<evidence type="ECO:0000256" key="5">
    <source>
        <dbReference type="HAMAP-Rule" id="MF_00167"/>
    </source>
</evidence>
<dbReference type="NCBIfam" id="NF002469">
    <property type="entry name" value="PRK01712.1"/>
    <property type="match status" value="1"/>
</dbReference>
<keyword evidence="5" id="KW-0678">Repressor</keyword>
<reference evidence="7 8" key="1">
    <citation type="submission" date="2024-04" db="EMBL/GenBank/DDBJ databases">
        <authorList>
            <person name="Cremers G."/>
        </authorList>
    </citation>
    <scope>NUCLEOTIDE SEQUENCE [LARGE SCALE GENOMIC DNA]</scope>
    <source>
        <strain evidence="7">MeCH1-AG</strain>
    </source>
</reference>
<dbReference type="Gene3D" id="2.60.40.4380">
    <property type="entry name" value="Translational regulator CsrA"/>
    <property type="match status" value="1"/>
</dbReference>
<evidence type="ECO:0000256" key="2">
    <source>
        <dbReference type="ARBA" id="ARBA00022845"/>
    </source>
</evidence>
<dbReference type="PANTHER" id="PTHR34984">
    <property type="entry name" value="CARBON STORAGE REGULATOR"/>
    <property type="match status" value="1"/>
</dbReference>
<dbReference type="SUPFAM" id="SSF117130">
    <property type="entry name" value="CsrA-like"/>
    <property type="match status" value="1"/>
</dbReference>
<evidence type="ECO:0000313" key="7">
    <source>
        <dbReference type="EMBL" id="CAL1240801.1"/>
    </source>
</evidence>
<proteinExistence type="inferred from homology"/>
<keyword evidence="4 5" id="KW-0010">Activator</keyword>
<evidence type="ECO:0000256" key="3">
    <source>
        <dbReference type="ARBA" id="ARBA00022884"/>
    </source>
</evidence>
<keyword evidence="1 5" id="KW-0963">Cytoplasm</keyword>
<feature type="region of interest" description="Disordered" evidence="6">
    <location>
        <begin position="51"/>
        <end position="72"/>
    </location>
</feature>
<gene>
    <name evidence="5 7" type="primary">csrA</name>
    <name evidence="7" type="ORF">MECH1_V1_2025</name>
</gene>
<dbReference type="EMBL" id="OZ026884">
    <property type="protein sequence ID" value="CAL1240801.1"/>
    <property type="molecule type" value="Genomic_DNA"/>
</dbReference>
<protein>
    <recommendedName>
        <fullName evidence="5">Translational regulator CsrA</fullName>
    </recommendedName>
    <alternativeName>
        <fullName evidence="5">Carbon storage regulator</fullName>
    </alternativeName>
</protein>
<evidence type="ECO:0000256" key="6">
    <source>
        <dbReference type="SAM" id="MobiDB-lite"/>
    </source>
</evidence>
<dbReference type="InterPro" id="IPR003751">
    <property type="entry name" value="CsrA"/>
</dbReference>
<dbReference type="RefSeq" id="WP_348757366.1">
    <property type="nucleotide sequence ID" value="NZ_OZ026884.1"/>
</dbReference>
<comment type="subunit">
    <text evidence="5">Homodimer; the beta-strands of each monomer intercalate to form a hydrophobic core, while the alpha-helices form wings that extend away from the core.</text>
</comment>
<dbReference type="Pfam" id="PF02599">
    <property type="entry name" value="CsrA"/>
    <property type="match status" value="1"/>
</dbReference>
<organism evidence="7 8">
    <name type="scientific">Candidatus Methylocalor cossyra</name>
    <dbReference type="NCBI Taxonomy" id="3108543"/>
    <lineage>
        <taxon>Bacteria</taxon>
        <taxon>Pseudomonadati</taxon>
        <taxon>Pseudomonadota</taxon>
        <taxon>Gammaproteobacteria</taxon>
        <taxon>Methylococcales</taxon>
        <taxon>Methylococcaceae</taxon>
        <taxon>Candidatus Methylocalor</taxon>
    </lineage>
</organism>
<name>A0ABM9NJL8_9GAMM</name>
<dbReference type="PANTHER" id="PTHR34984:SF1">
    <property type="entry name" value="CARBON STORAGE REGULATOR"/>
    <property type="match status" value="1"/>
</dbReference>
<comment type="similarity">
    <text evidence="5">Belongs to the CsrA/RsmA family.</text>
</comment>
<dbReference type="NCBIfam" id="TIGR00202">
    <property type="entry name" value="csrA"/>
    <property type="match status" value="1"/>
</dbReference>
<evidence type="ECO:0000256" key="1">
    <source>
        <dbReference type="ARBA" id="ARBA00022490"/>
    </source>
</evidence>
<keyword evidence="8" id="KW-1185">Reference proteome</keyword>
<keyword evidence="2 5" id="KW-0810">Translation regulation</keyword>